<organism evidence="1 2">
    <name type="scientific">Moraxella bovis</name>
    <dbReference type="NCBI Taxonomy" id="476"/>
    <lineage>
        <taxon>Bacteria</taxon>
        <taxon>Pseudomonadati</taxon>
        <taxon>Pseudomonadota</taxon>
        <taxon>Gammaproteobacteria</taxon>
        <taxon>Moraxellales</taxon>
        <taxon>Moraxellaceae</taxon>
        <taxon>Moraxella</taxon>
    </lineage>
</organism>
<dbReference type="RefSeq" id="WP_158079661.1">
    <property type="nucleotide sequence ID" value="NZ_CP087823.1"/>
</dbReference>
<gene>
    <name evidence="1" type="ORF">LP092_12740</name>
</gene>
<keyword evidence="2" id="KW-1185">Reference proteome</keyword>
<accession>A0ABY6M6Y0</accession>
<name>A0ABY6M6Y0_MORBO</name>
<dbReference type="Proteomes" id="UP001163632">
    <property type="component" value="Chromosome"/>
</dbReference>
<proteinExistence type="predicted"/>
<dbReference type="Gene3D" id="2.60.40.10">
    <property type="entry name" value="Immunoglobulins"/>
    <property type="match status" value="1"/>
</dbReference>
<evidence type="ECO:0000313" key="2">
    <source>
        <dbReference type="Proteomes" id="UP001163632"/>
    </source>
</evidence>
<protein>
    <submittedName>
        <fullName evidence="1">Carboxypeptidase-like regulatory domain-containing protein</fullName>
    </submittedName>
</protein>
<dbReference type="SUPFAM" id="SSF117074">
    <property type="entry name" value="Hypothetical protein PA1324"/>
    <property type="match status" value="1"/>
</dbReference>
<reference evidence="1" key="1">
    <citation type="journal article" date="2022" name="BMC Microbiol.">
        <title>Whole genome sequencing of Moraxella bovis strains from North America reveals two genotypes with different genetic determinants.</title>
        <authorList>
            <person name="Wynn E.L."/>
            <person name="Hille M.M."/>
            <person name="Loy J.D."/>
            <person name="Schuller G."/>
            <person name="Kuhn K.L."/>
            <person name="Dickey A.M."/>
            <person name="Bono J.L."/>
            <person name="Clawson M.L."/>
        </authorList>
    </citation>
    <scope>NUCLEOTIDE SEQUENCE</scope>
    <source>
        <strain evidence="1">SAM102599</strain>
    </source>
</reference>
<dbReference type="InterPro" id="IPR013783">
    <property type="entry name" value="Ig-like_fold"/>
</dbReference>
<evidence type="ECO:0000313" key="1">
    <source>
        <dbReference type="EMBL" id="UZA02790.1"/>
    </source>
</evidence>
<sequence>MPTKAVAKIAPRLPTHINWQMSQNYGIRGRLALGIGQVALWQNNHKIATTQSDTDGYFFFDKLPTGTYTVQASGHQPKQVVVSDDYVVGVVLTSNEEQ</sequence>
<dbReference type="EMBL" id="CP087830">
    <property type="protein sequence ID" value="UZA02790.1"/>
    <property type="molecule type" value="Genomic_DNA"/>
</dbReference>